<protein>
    <submittedName>
        <fullName evidence="5">Progesterone-induced-blocking factor 1-like</fullName>
    </submittedName>
</protein>
<keyword evidence="3" id="KW-0812">Transmembrane</keyword>
<sequence>MVLQMYRQYLCFCLLPVENEEEAERVLFSYGYGANVPTTAKRRLKQSVHLARRVLQLERQNTSLRQELDRYKSQTGQISEELLAANQLLQQTQQPYSYLIETVRQREAQISTLKERITSLEDDVSSLRKERTALQQVKNNMAADLERLLNHREELAVMKQVLISMRSRQGDALDLLETDKTDVRSSGARKQQSKRINRTAEEESPNKPKPTVFTKKEVPDWYQKLSRNPNKLLLLQLLLWLLIIFTQGFSNLMFLSRVFVF</sequence>
<feature type="transmembrane region" description="Helical" evidence="3">
    <location>
        <begin position="232"/>
        <end position="255"/>
    </location>
</feature>
<name>A0AAJ7LPY4_LATCA</name>
<keyword evidence="3" id="KW-0472">Membrane</keyword>
<dbReference type="PANTHER" id="PTHR18950">
    <property type="entry name" value="PROGESTERONE-INDUCED BLOCKING FACTOR 1"/>
    <property type="match status" value="1"/>
</dbReference>
<feature type="region of interest" description="Disordered" evidence="2">
    <location>
        <begin position="183"/>
        <end position="212"/>
    </location>
</feature>
<dbReference type="InterPro" id="IPR026205">
    <property type="entry name" value="PIBF1"/>
</dbReference>
<evidence type="ECO:0000313" key="5">
    <source>
        <dbReference type="RefSeq" id="XP_018527547.2"/>
    </source>
</evidence>
<evidence type="ECO:0000256" key="3">
    <source>
        <dbReference type="SAM" id="Phobius"/>
    </source>
</evidence>
<dbReference type="PANTHER" id="PTHR18950:SF0">
    <property type="entry name" value="PROGESTERONE IMMUNOMODULATORY BINDING FACTOR 1"/>
    <property type="match status" value="1"/>
</dbReference>
<dbReference type="RefSeq" id="XP_018527547.2">
    <property type="nucleotide sequence ID" value="XM_018672031.2"/>
</dbReference>
<reference evidence="5" key="1">
    <citation type="submission" date="2025-08" db="UniProtKB">
        <authorList>
            <consortium name="RefSeq"/>
        </authorList>
    </citation>
    <scope>IDENTIFICATION</scope>
    <source>
        <tissue evidence="5">Brain</tissue>
    </source>
</reference>
<evidence type="ECO:0000313" key="4">
    <source>
        <dbReference type="Proteomes" id="UP000694890"/>
    </source>
</evidence>
<dbReference type="GO" id="GO:0060271">
    <property type="term" value="P:cilium assembly"/>
    <property type="evidence" value="ECO:0007669"/>
    <property type="project" value="TreeGrafter"/>
</dbReference>
<dbReference type="KEGG" id="lcf:108880492"/>
<keyword evidence="3" id="KW-1133">Transmembrane helix</keyword>
<gene>
    <name evidence="5" type="primary">LOC108880492</name>
</gene>
<dbReference type="AlphaFoldDB" id="A0AAJ7LPY4"/>
<accession>A0AAJ7LPY4</accession>
<organism evidence="4 5">
    <name type="scientific">Lates calcarifer</name>
    <name type="common">Barramundi</name>
    <name type="synonym">Holocentrus calcarifer</name>
    <dbReference type="NCBI Taxonomy" id="8187"/>
    <lineage>
        <taxon>Eukaryota</taxon>
        <taxon>Metazoa</taxon>
        <taxon>Chordata</taxon>
        <taxon>Craniata</taxon>
        <taxon>Vertebrata</taxon>
        <taxon>Euteleostomi</taxon>
        <taxon>Actinopterygii</taxon>
        <taxon>Neopterygii</taxon>
        <taxon>Teleostei</taxon>
        <taxon>Neoteleostei</taxon>
        <taxon>Acanthomorphata</taxon>
        <taxon>Carangaria</taxon>
        <taxon>Carangaria incertae sedis</taxon>
        <taxon>Centropomidae</taxon>
        <taxon>Lates</taxon>
    </lineage>
</organism>
<keyword evidence="1" id="KW-0175">Coiled coil</keyword>
<feature type="coiled-coil region" evidence="1">
    <location>
        <begin position="103"/>
        <end position="154"/>
    </location>
</feature>
<evidence type="ECO:0000256" key="2">
    <source>
        <dbReference type="SAM" id="MobiDB-lite"/>
    </source>
</evidence>
<dbReference type="GO" id="GO:0005815">
    <property type="term" value="C:microtubule organizing center"/>
    <property type="evidence" value="ECO:0007669"/>
    <property type="project" value="TreeGrafter"/>
</dbReference>
<evidence type="ECO:0000256" key="1">
    <source>
        <dbReference type="SAM" id="Coils"/>
    </source>
</evidence>
<dbReference type="GeneID" id="108880492"/>
<proteinExistence type="predicted"/>
<dbReference type="Proteomes" id="UP000694890">
    <property type="component" value="Unplaced"/>
</dbReference>